<proteinExistence type="predicted"/>
<feature type="transmembrane region" description="Helical" evidence="7">
    <location>
        <begin position="328"/>
        <end position="348"/>
    </location>
</feature>
<evidence type="ECO:0000256" key="7">
    <source>
        <dbReference type="SAM" id="Phobius"/>
    </source>
</evidence>
<feature type="chain" id="PRO_5042009012" description="Cytochrome b561 domain-containing protein" evidence="8">
    <location>
        <begin position="23"/>
        <end position="393"/>
    </location>
</feature>
<dbReference type="CDD" id="cd09630">
    <property type="entry name" value="CDH_like_cytochrome"/>
    <property type="match status" value="1"/>
</dbReference>
<protein>
    <recommendedName>
        <fullName evidence="13">Cytochrome b561 domain-containing protein</fullName>
    </recommendedName>
</protein>
<evidence type="ECO:0000313" key="11">
    <source>
        <dbReference type="EMBL" id="KAH8701671.1"/>
    </source>
</evidence>
<evidence type="ECO:0000256" key="3">
    <source>
        <dbReference type="ARBA" id="ARBA00022692"/>
    </source>
</evidence>
<feature type="transmembrane region" description="Helical" evidence="7">
    <location>
        <begin position="222"/>
        <end position="245"/>
    </location>
</feature>
<sequence length="393" mass="42146">MCKVLCQHTIFLFLSLSSFSLAQFQTFTPPGQSGITFTVNIPEGTATSRSGPIFIQLKSTTPLQWFAVGQGSHMLGANIFVAYGNGDNVTVSPRLGLNHIEPLYNSNANISLLGGSGISNSTITANVRCDSCIDWSDNGHEDLTSLSSPWIWAVKYGQLLDSSSVSADINMHDVSGLLSFNLQQATGGNSDNPFLNFSSQSTSGSAQALTDVSGQSIDRRRIAHATIMIIVMVVFFPMFALGLHIIPSSRTVVIHAWLQLGTLAFAIAGFGIGISIAVDLQLTGSYHPIIGIVVMSYLILFQPIMGFLQHRYFHKKGKKSIFAYLHRWLGRAIITLGIINAGLGFRITGISSFATPVGAVVAYGVVAGIIWVVYTLTVAFSPRKKPHGSSAAS</sequence>
<dbReference type="PANTHER" id="PTHR47797">
    <property type="entry name" value="DEHYDROGENASE, PUTATIVE (AFU_ORTHOLOGUE AFUA_8G05805)-RELATED"/>
    <property type="match status" value="1"/>
</dbReference>
<comment type="subcellular location">
    <subcellularLocation>
        <location evidence="1">Membrane</location>
    </subcellularLocation>
</comment>
<dbReference type="SUPFAM" id="SSF49344">
    <property type="entry name" value="CBD9-like"/>
    <property type="match status" value="1"/>
</dbReference>
<evidence type="ECO:0000256" key="4">
    <source>
        <dbReference type="ARBA" id="ARBA00022982"/>
    </source>
</evidence>
<feature type="transmembrane region" description="Helical" evidence="7">
    <location>
        <begin position="289"/>
        <end position="308"/>
    </location>
</feature>
<evidence type="ECO:0000256" key="2">
    <source>
        <dbReference type="ARBA" id="ARBA00022448"/>
    </source>
</evidence>
<name>A0AAD4KWL2_9EURO</name>
<feature type="domain" description="DOMON" evidence="9">
    <location>
        <begin position="65"/>
        <end position="155"/>
    </location>
</feature>
<feature type="domain" description="Cytochrome b561" evidence="10">
    <location>
        <begin position="223"/>
        <end position="345"/>
    </location>
</feature>
<keyword evidence="3 7" id="KW-0812">Transmembrane</keyword>
<dbReference type="SMART" id="SM00664">
    <property type="entry name" value="DoH"/>
    <property type="match status" value="1"/>
</dbReference>
<dbReference type="PANTHER" id="PTHR47797:SF1">
    <property type="entry name" value="CYTOCHROME B561 DOMAIN-CONTAINING PROTEIN-RELATED"/>
    <property type="match status" value="1"/>
</dbReference>
<feature type="transmembrane region" description="Helical" evidence="7">
    <location>
        <begin position="360"/>
        <end position="380"/>
    </location>
</feature>
<feature type="transmembrane region" description="Helical" evidence="7">
    <location>
        <begin position="257"/>
        <end position="277"/>
    </location>
</feature>
<dbReference type="EMBL" id="JAJTJA010000003">
    <property type="protein sequence ID" value="KAH8701671.1"/>
    <property type="molecule type" value="Genomic_DNA"/>
</dbReference>
<comment type="caution">
    <text evidence="11">The sequence shown here is derived from an EMBL/GenBank/DDBJ whole genome shotgun (WGS) entry which is preliminary data.</text>
</comment>
<accession>A0AAD4KWL2</accession>
<feature type="signal peptide" evidence="8">
    <location>
        <begin position="1"/>
        <end position="22"/>
    </location>
</feature>
<dbReference type="GO" id="GO:0016020">
    <property type="term" value="C:membrane"/>
    <property type="evidence" value="ECO:0007669"/>
    <property type="project" value="UniProtKB-SubCell"/>
</dbReference>
<dbReference type="Pfam" id="PF16010">
    <property type="entry name" value="CDH-cyt"/>
    <property type="match status" value="1"/>
</dbReference>
<evidence type="ECO:0008006" key="13">
    <source>
        <dbReference type="Google" id="ProtNLM"/>
    </source>
</evidence>
<dbReference type="Proteomes" id="UP001201262">
    <property type="component" value="Unassembled WGS sequence"/>
</dbReference>
<evidence type="ECO:0000313" key="12">
    <source>
        <dbReference type="Proteomes" id="UP001201262"/>
    </source>
</evidence>
<dbReference type="CDD" id="cd08760">
    <property type="entry name" value="Cyt_b561_FRRS1_like"/>
    <property type="match status" value="1"/>
</dbReference>
<reference evidence="11" key="1">
    <citation type="submission" date="2021-12" db="EMBL/GenBank/DDBJ databases">
        <title>Convergent genome expansion in fungi linked to evolution of root-endophyte symbiosis.</title>
        <authorList>
            <consortium name="DOE Joint Genome Institute"/>
            <person name="Ke Y.-H."/>
            <person name="Bonito G."/>
            <person name="Liao H.-L."/>
            <person name="Looney B."/>
            <person name="Rojas-Flechas A."/>
            <person name="Nash J."/>
            <person name="Hameed K."/>
            <person name="Schadt C."/>
            <person name="Martin F."/>
            <person name="Crous P.W."/>
            <person name="Miettinen O."/>
            <person name="Magnuson J.K."/>
            <person name="Labbe J."/>
            <person name="Jacobson D."/>
            <person name="Doktycz M.J."/>
            <person name="Veneault-Fourrey C."/>
            <person name="Kuo A."/>
            <person name="Mondo S."/>
            <person name="Calhoun S."/>
            <person name="Riley R."/>
            <person name="Ohm R."/>
            <person name="LaButti K."/>
            <person name="Andreopoulos B."/>
            <person name="Pangilinan J."/>
            <person name="Nolan M."/>
            <person name="Tritt A."/>
            <person name="Clum A."/>
            <person name="Lipzen A."/>
            <person name="Daum C."/>
            <person name="Barry K."/>
            <person name="Grigoriev I.V."/>
            <person name="Vilgalys R."/>
        </authorList>
    </citation>
    <scope>NUCLEOTIDE SEQUENCE</scope>
    <source>
        <strain evidence="11">PMI_201</strain>
    </source>
</reference>
<dbReference type="GeneID" id="70243978"/>
<evidence type="ECO:0000256" key="1">
    <source>
        <dbReference type="ARBA" id="ARBA00004370"/>
    </source>
</evidence>
<keyword evidence="12" id="KW-1185">Reference proteome</keyword>
<dbReference type="SMART" id="SM00665">
    <property type="entry name" value="B561"/>
    <property type="match status" value="1"/>
</dbReference>
<organism evidence="11 12">
    <name type="scientific">Talaromyces proteolyticus</name>
    <dbReference type="NCBI Taxonomy" id="1131652"/>
    <lineage>
        <taxon>Eukaryota</taxon>
        <taxon>Fungi</taxon>
        <taxon>Dikarya</taxon>
        <taxon>Ascomycota</taxon>
        <taxon>Pezizomycotina</taxon>
        <taxon>Eurotiomycetes</taxon>
        <taxon>Eurotiomycetidae</taxon>
        <taxon>Eurotiales</taxon>
        <taxon>Trichocomaceae</taxon>
        <taxon>Talaromyces</taxon>
        <taxon>Talaromyces sect. Bacilispori</taxon>
    </lineage>
</organism>
<evidence type="ECO:0000256" key="8">
    <source>
        <dbReference type="SAM" id="SignalP"/>
    </source>
</evidence>
<evidence type="ECO:0000259" key="10">
    <source>
        <dbReference type="SMART" id="SM00665"/>
    </source>
</evidence>
<evidence type="ECO:0000256" key="5">
    <source>
        <dbReference type="ARBA" id="ARBA00022989"/>
    </source>
</evidence>
<keyword evidence="5 7" id="KW-1133">Transmembrane helix</keyword>
<evidence type="ECO:0000256" key="6">
    <source>
        <dbReference type="ARBA" id="ARBA00023136"/>
    </source>
</evidence>
<dbReference type="AlphaFoldDB" id="A0AAD4KWL2"/>
<keyword evidence="6 7" id="KW-0472">Membrane</keyword>
<dbReference type="Gene3D" id="2.60.40.1210">
    <property type="entry name" value="Cellobiose dehydrogenase, cytochrome domain"/>
    <property type="match status" value="1"/>
</dbReference>
<gene>
    <name evidence="11" type="ORF">BGW36DRAFT_355826</name>
</gene>
<dbReference type="InterPro" id="IPR005018">
    <property type="entry name" value="DOMON_domain"/>
</dbReference>
<keyword evidence="4" id="KW-0249">Electron transport</keyword>
<dbReference type="InterPro" id="IPR015920">
    <property type="entry name" value="Cellobiose_DH-like_cyt"/>
</dbReference>
<keyword evidence="2" id="KW-0813">Transport</keyword>
<keyword evidence="8" id="KW-0732">Signal</keyword>
<evidence type="ECO:0000259" key="9">
    <source>
        <dbReference type="SMART" id="SM00664"/>
    </source>
</evidence>
<dbReference type="InterPro" id="IPR006593">
    <property type="entry name" value="Cyt_b561/ferric_Rdtase_TM"/>
</dbReference>
<dbReference type="RefSeq" id="XP_046075047.1">
    <property type="nucleotide sequence ID" value="XM_046213691.1"/>
</dbReference>